<evidence type="ECO:0000256" key="1">
    <source>
        <dbReference type="SAM" id="MobiDB-lite"/>
    </source>
</evidence>
<evidence type="ECO:0000313" key="2">
    <source>
        <dbReference type="EMBL" id="KZV48035.1"/>
    </source>
</evidence>
<dbReference type="EMBL" id="KQ994503">
    <property type="protein sequence ID" value="KZV48035.1"/>
    <property type="molecule type" value="Genomic_DNA"/>
</dbReference>
<name>A0A2Z7CNT8_9LAMI</name>
<gene>
    <name evidence="2" type="ORF">F511_21456</name>
</gene>
<accession>A0A2Z7CNT8</accession>
<protein>
    <submittedName>
        <fullName evidence="2">Uncharacterized protein</fullName>
    </submittedName>
</protein>
<sequence>MHDDMRDKRVQRNNSTACDQADKIHEAQRNSRPAGINNAVATGYSTVDNRQSGPRPEPRLLHQAALEALTNSARTDSPRRIGRNEFRRLEAAAAAEAACVWRGGRRLALGLGLM</sequence>
<feature type="compositionally biased region" description="Basic and acidic residues" evidence="1">
    <location>
        <begin position="1"/>
        <end position="10"/>
    </location>
</feature>
<evidence type="ECO:0000313" key="3">
    <source>
        <dbReference type="Proteomes" id="UP000250235"/>
    </source>
</evidence>
<feature type="compositionally biased region" description="Basic and acidic residues" evidence="1">
    <location>
        <begin position="20"/>
        <end position="29"/>
    </location>
</feature>
<dbReference type="AlphaFoldDB" id="A0A2Z7CNT8"/>
<organism evidence="2 3">
    <name type="scientific">Dorcoceras hygrometricum</name>
    <dbReference type="NCBI Taxonomy" id="472368"/>
    <lineage>
        <taxon>Eukaryota</taxon>
        <taxon>Viridiplantae</taxon>
        <taxon>Streptophyta</taxon>
        <taxon>Embryophyta</taxon>
        <taxon>Tracheophyta</taxon>
        <taxon>Spermatophyta</taxon>
        <taxon>Magnoliopsida</taxon>
        <taxon>eudicotyledons</taxon>
        <taxon>Gunneridae</taxon>
        <taxon>Pentapetalae</taxon>
        <taxon>asterids</taxon>
        <taxon>lamiids</taxon>
        <taxon>Lamiales</taxon>
        <taxon>Gesneriaceae</taxon>
        <taxon>Didymocarpoideae</taxon>
        <taxon>Trichosporeae</taxon>
        <taxon>Loxocarpinae</taxon>
        <taxon>Dorcoceras</taxon>
    </lineage>
</organism>
<keyword evidence="3" id="KW-1185">Reference proteome</keyword>
<feature type="region of interest" description="Disordered" evidence="1">
    <location>
        <begin position="1"/>
        <end position="37"/>
    </location>
</feature>
<proteinExistence type="predicted"/>
<dbReference type="Proteomes" id="UP000250235">
    <property type="component" value="Unassembled WGS sequence"/>
</dbReference>
<reference evidence="2 3" key="1">
    <citation type="journal article" date="2015" name="Proc. Natl. Acad. Sci. U.S.A.">
        <title>The resurrection genome of Boea hygrometrica: A blueprint for survival of dehydration.</title>
        <authorList>
            <person name="Xiao L."/>
            <person name="Yang G."/>
            <person name="Zhang L."/>
            <person name="Yang X."/>
            <person name="Zhao S."/>
            <person name="Ji Z."/>
            <person name="Zhou Q."/>
            <person name="Hu M."/>
            <person name="Wang Y."/>
            <person name="Chen M."/>
            <person name="Xu Y."/>
            <person name="Jin H."/>
            <person name="Xiao X."/>
            <person name="Hu G."/>
            <person name="Bao F."/>
            <person name="Hu Y."/>
            <person name="Wan P."/>
            <person name="Li L."/>
            <person name="Deng X."/>
            <person name="Kuang T."/>
            <person name="Xiang C."/>
            <person name="Zhu J.K."/>
            <person name="Oliver M.J."/>
            <person name="He Y."/>
        </authorList>
    </citation>
    <scope>NUCLEOTIDE SEQUENCE [LARGE SCALE GENOMIC DNA]</scope>
    <source>
        <strain evidence="3">cv. XS01</strain>
    </source>
</reference>